<comment type="domain">
    <text evidence="6">Has three domains with a flexible linker between the domains II and III and assumes an 'L' shape. Domain III is highly mobile and contacts RuvB.</text>
</comment>
<dbReference type="CDD" id="cd14332">
    <property type="entry name" value="UBA_RuvA_C"/>
    <property type="match status" value="1"/>
</dbReference>
<dbReference type="GO" id="GO:0006281">
    <property type="term" value="P:DNA repair"/>
    <property type="evidence" value="ECO:0007669"/>
    <property type="project" value="UniProtKB-UniRule"/>
</dbReference>
<comment type="subunit">
    <text evidence="6">Homotetramer. Forms an RuvA(8)-RuvB(12)-Holliday junction (HJ) complex. HJ DNA is sandwiched between 2 RuvA tetramers; dsDNA enters through RuvA and exits via RuvB. An RuvB hexamer assembles on each DNA strand where it exits the tetramer. Each RuvB hexamer is contacted by two RuvA subunits (via domain III) on 2 adjacent RuvB subunits; this complex drives branch migration. In the full resolvosome a probable DNA-RuvA(4)-RuvB(12)-RuvC(2) complex forms which resolves the HJ.</text>
</comment>
<dbReference type="RefSeq" id="WP_366922601.1">
    <property type="nucleotide sequence ID" value="NZ_CP121694.1"/>
</dbReference>
<dbReference type="SUPFAM" id="SSF50249">
    <property type="entry name" value="Nucleic acid-binding proteins"/>
    <property type="match status" value="1"/>
</dbReference>
<feature type="domain" description="Helix-hairpin-helix DNA-binding motif class 1" evidence="7">
    <location>
        <begin position="72"/>
        <end position="91"/>
    </location>
</feature>
<evidence type="ECO:0000256" key="6">
    <source>
        <dbReference type="HAMAP-Rule" id="MF_00031"/>
    </source>
</evidence>
<dbReference type="SUPFAM" id="SSF47781">
    <property type="entry name" value="RuvA domain 2-like"/>
    <property type="match status" value="1"/>
</dbReference>
<keyword evidence="3 6" id="KW-0238">DNA-binding</keyword>
<comment type="similarity">
    <text evidence="6">Belongs to the RuvA family.</text>
</comment>
<evidence type="ECO:0000256" key="4">
    <source>
        <dbReference type="ARBA" id="ARBA00023172"/>
    </source>
</evidence>
<keyword evidence="5 6" id="KW-0234">DNA repair</keyword>
<evidence type="ECO:0000256" key="1">
    <source>
        <dbReference type="ARBA" id="ARBA00022490"/>
    </source>
</evidence>
<dbReference type="GO" id="GO:0016787">
    <property type="term" value="F:hydrolase activity"/>
    <property type="evidence" value="ECO:0007669"/>
    <property type="project" value="UniProtKB-KW"/>
</dbReference>
<comment type="function">
    <text evidence="6">The RuvA-RuvB-RuvC complex processes Holliday junction (HJ) DNA during genetic recombination and DNA repair, while the RuvA-RuvB complex plays an important role in the rescue of blocked DNA replication forks via replication fork reversal (RFR). RuvA specifically binds to HJ cruciform DNA, conferring on it an open structure. The RuvB hexamer acts as an ATP-dependent pump, pulling dsDNA into and through the RuvAB complex. HJ branch migration allows RuvC to scan DNA until it finds its consensus sequence, where it cleaves and resolves the cruciform DNA.</text>
</comment>
<proteinExistence type="inferred from homology"/>
<dbReference type="AlphaFoldDB" id="A0AAU0UV97"/>
<dbReference type="InterPro" id="IPR012340">
    <property type="entry name" value="NA-bd_OB-fold"/>
</dbReference>
<dbReference type="SUPFAM" id="SSF46929">
    <property type="entry name" value="DNA helicase RuvA subunit, C-terminal domain"/>
    <property type="match status" value="1"/>
</dbReference>
<dbReference type="InterPro" id="IPR003583">
    <property type="entry name" value="Hlx-hairpin-Hlx_DNA-bd_motif"/>
</dbReference>
<dbReference type="Gene3D" id="1.10.8.10">
    <property type="entry name" value="DNA helicase RuvA subunit, C-terminal domain"/>
    <property type="match status" value="1"/>
</dbReference>
<dbReference type="GO" id="GO:0048476">
    <property type="term" value="C:Holliday junction resolvase complex"/>
    <property type="evidence" value="ECO:0007669"/>
    <property type="project" value="UniProtKB-UniRule"/>
</dbReference>
<dbReference type="EMBL" id="CP121694">
    <property type="protein sequence ID" value="WRO23218.1"/>
    <property type="molecule type" value="Genomic_DNA"/>
</dbReference>
<protein>
    <recommendedName>
        <fullName evidence="6">Holliday junction branch migration complex subunit RuvA</fullName>
    </recommendedName>
</protein>
<comment type="subcellular location">
    <subcellularLocation>
        <location evidence="6">Cytoplasm</location>
    </subcellularLocation>
</comment>
<dbReference type="GO" id="GO:0009378">
    <property type="term" value="F:four-way junction helicase activity"/>
    <property type="evidence" value="ECO:0007669"/>
    <property type="project" value="InterPro"/>
</dbReference>
<keyword evidence="1 6" id="KW-0963">Cytoplasm</keyword>
<evidence type="ECO:0000313" key="8">
    <source>
        <dbReference type="EMBL" id="WRO23218.1"/>
    </source>
</evidence>
<dbReference type="GO" id="GO:0005737">
    <property type="term" value="C:cytoplasm"/>
    <property type="evidence" value="ECO:0007669"/>
    <property type="project" value="UniProtKB-SubCell"/>
</dbReference>
<feature type="domain" description="Helix-hairpin-helix DNA-binding motif class 1" evidence="7">
    <location>
        <begin position="107"/>
        <end position="126"/>
    </location>
</feature>
<name>A0AAU0UV97_9FIRM</name>
<dbReference type="NCBIfam" id="TIGR00084">
    <property type="entry name" value="ruvA"/>
    <property type="match status" value="1"/>
</dbReference>
<dbReference type="Gene3D" id="2.40.50.140">
    <property type="entry name" value="Nucleic acid-binding proteins"/>
    <property type="match status" value="1"/>
</dbReference>
<evidence type="ECO:0000256" key="2">
    <source>
        <dbReference type="ARBA" id="ARBA00022763"/>
    </source>
</evidence>
<dbReference type="InterPro" id="IPR011114">
    <property type="entry name" value="RuvA_C"/>
</dbReference>
<feature type="region of interest" description="Domain III" evidence="6">
    <location>
        <begin position="152"/>
        <end position="201"/>
    </location>
</feature>
<dbReference type="Gene3D" id="1.10.150.20">
    <property type="entry name" value="5' to 3' exonuclease, C-terminal subdomain"/>
    <property type="match status" value="1"/>
</dbReference>
<keyword evidence="8" id="KW-0378">Hydrolase</keyword>
<dbReference type="GO" id="GO:0006310">
    <property type="term" value="P:DNA recombination"/>
    <property type="evidence" value="ECO:0007669"/>
    <property type="project" value="UniProtKB-UniRule"/>
</dbReference>
<keyword evidence="4 6" id="KW-0233">DNA recombination</keyword>
<accession>A0AAU0UV97</accession>
<dbReference type="SMART" id="SM00278">
    <property type="entry name" value="HhH1"/>
    <property type="match status" value="2"/>
</dbReference>
<dbReference type="GO" id="GO:0000400">
    <property type="term" value="F:four-way junction DNA binding"/>
    <property type="evidence" value="ECO:0007669"/>
    <property type="project" value="UniProtKB-UniRule"/>
</dbReference>
<dbReference type="InterPro" id="IPR010994">
    <property type="entry name" value="RuvA_2-like"/>
</dbReference>
<keyword evidence="2 6" id="KW-0227">DNA damage</keyword>
<gene>
    <name evidence="6 8" type="primary">ruvA</name>
    <name evidence="8" type="ORF">MFMK1_003068</name>
</gene>
<evidence type="ECO:0000259" key="7">
    <source>
        <dbReference type="SMART" id="SM00278"/>
    </source>
</evidence>
<dbReference type="Proteomes" id="UP001329915">
    <property type="component" value="Chromosome"/>
</dbReference>
<dbReference type="GO" id="GO:0009379">
    <property type="term" value="C:Holliday junction helicase complex"/>
    <property type="evidence" value="ECO:0007669"/>
    <property type="project" value="InterPro"/>
</dbReference>
<dbReference type="HAMAP" id="MF_00031">
    <property type="entry name" value="DNA_HJ_migration_RuvA"/>
    <property type="match status" value="1"/>
</dbReference>
<reference evidence="8 9" key="1">
    <citation type="submission" date="2023-04" db="EMBL/GenBank/DDBJ databases">
        <authorList>
            <person name="Hsu D."/>
        </authorList>
    </citation>
    <scope>NUCLEOTIDE SEQUENCE [LARGE SCALE GENOMIC DNA]</scope>
    <source>
        <strain evidence="8 9">MK1</strain>
    </source>
</reference>
<evidence type="ECO:0000256" key="5">
    <source>
        <dbReference type="ARBA" id="ARBA00023204"/>
    </source>
</evidence>
<dbReference type="GO" id="GO:0005524">
    <property type="term" value="F:ATP binding"/>
    <property type="evidence" value="ECO:0007669"/>
    <property type="project" value="InterPro"/>
</dbReference>
<dbReference type="InterPro" id="IPR036267">
    <property type="entry name" value="RuvA_C_sf"/>
</dbReference>
<dbReference type="InterPro" id="IPR000085">
    <property type="entry name" value="RuvA"/>
</dbReference>
<evidence type="ECO:0000313" key="9">
    <source>
        <dbReference type="Proteomes" id="UP001329915"/>
    </source>
</evidence>
<organism evidence="8 9">
    <name type="scientific">Metallumcola ferriviriculae</name>
    <dbReference type="NCBI Taxonomy" id="3039180"/>
    <lineage>
        <taxon>Bacteria</taxon>
        <taxon>Bacillati</taxon>
        <taxon>Bacillota</taxon>
        <taxon>Clostridia</taxon>
        <taxon>Neomoorellales</taxon>
        <taxon>Desulfitibacteraceae</taxon>
        <taxon>Metallumcola</taxon>
    </lineage>
</organism>
<dbReference type="Pfam" id="PF14520">
    <property type="entry name" value="HHH_5"/>
    <property type="match status" value="1"/>
</dbReference>
<keyword evidence="9" id="KW-1185">Reference proteome</keyword>
<evidence type="ECO:0000256" key="3">
    <source>
        <dbReference type="ARBA" id="ARBA00023125"/>
    </source>
</evidence>
<dbReference type="KEGG" id="dbc:MFMK1_003068"/>
<comment type="caution">
    <text evidence="6">Lacks conserved residue(s) required for the propagation of feature annotation.</text>
</comment>
<dbReference type="Pfam" id="PF01330">
    <property type="entry name" value="RuvA_N"/>
    <property type="match status" value="1"/>
</dbReference>
<sequence>MIAFIKGVVRQINVDNLVVETTGLGYQIYVPGGCLERCRIGAAVELHTHFVLKEDGTQLFGFLDIQELSLFKMILNVSGIGPKGAMAVLSALGAERFTHAVVGEDVAAITKVPGVGKKTAQRLIIELKDKLAKESGLASFASPAGGMGGAGIFGEVLAALEALGYSSSEVLPVLNRVTKEFDGTAKVEHVIKLVLKQMASV</sequence>
<dbReference type="InterPro" id="IPR013849">
    <property type="entry name" value="DNA_helicase_Holl-junc_RuvA_I"/>
</dbReference>
<dbReference type="Pfam" id="PF07499">
    <property type="entry name" value="RuvA_C"/>
    <property type="match status" value="1"/>
</dbReference>